<proteinExistence type="predicted"/>
<protein>
    <submittedName>
        <fullName evidence="2">Uncharacterized protein</fullName>
    </submittedName>
</protein>
<evidence type="ECO:0000313" key="3">
    <source>
        <dbReference type="Proteomes" id="UP000824496"/>
    </source>
</evidence>
<dbReference type="EMBL" id="AP025017">
    <property type="protein sequence ID" value="BDA63973.1"/>
    <property type="molecule type" value="Genomic_DNA"/>
</dbReference>
<evidence type="ECO:0000256" key="1">
    <source>
        <dbReference type="SAM" id="MobiDB-lite"/>
    </source>
</evidence>
<sequence length="82" mass="8631">MPAPGSGENSNPEAGPTVKQILRDLQHESPEGCFPFPLGPPHHCPHPLNPQSAPAQPAEASRAQPCSPLSVLPGGLTRRRGR</sequence>
<feature type="compositionally biased region" description="Low complexity" evidence="1">
    <location>
        <begin position="50"/>
        <end position="65"/>
    </location>
</feature>
<evidence type="ECO:0000313" key="2">
    <source>
        <dbReference type="EMBL" id="BDA63973.1"/>
    </source>
</evidence>
<feature type="compositionally biased region" description="Basic and acidic residues" evidence="1">
    <location>
        <begin position="21"/>
        <end position="30"/>
    </location>
</feature>
<accession>A0ABN6K3P5</accession>
<keyword evidence="3" id="KW-1185">Reference proteome</keyword>
<reference evidence="2 3" key="1">
    <citation type="submission" date="2021-08" db="EMBL/GenBank/DDBJ databases">
        <title>Whole genome sequence of novel Actinomyces species strain MAS-1.</title>
        <authorList>
            <person name="Saito M."/>
            <person name="Kuwahara N."/>
            <person name="Takizawa T."/>
            <person name="Gotouda H."/>
            <person name="Ochiai T."/>
        </authorList>
    </citation>
    <scope>NUCLEOTIDE SEQUENCE [LARGE SCALE GENOMIC DNA]</scope>
    <source>
        <strain evidence="2 3">MAS-1</strain>
    </source>
</reference>
<gene>
    <name evidence="2" type="ORF">MANAM107_08070</name>
</gene>
<name>A0ABN6K3P5_9ACTO</name>
<dbReference type="Proteomes" id="UP000824496">
    <property type="component" value="Chromosome"/>
</dbReference>
<organism evidence="2 3">
    <name type="scientific">Actinomyces capricornis</name>
    <dbReference type="NCBI Taxonomy" id="2755559"/>
    <lineage>
        <taxon>Bacteria</taxon>
        <taxon>Bacillati</taxon>
        <taxon>Actinomycetota</taxon>
        <taxon>Actinomycetes</taxon>
        <taxon>Actinomycetales</taxon>
        <taxon>Actinomycetaceae</taxon>
        <taxon>Actinomyces</taxon>
    </lineage>
</organism>
<feature type="region of interest" description="Disordered" evidence="1">
    <location>
        <begin position="1"/>
        <end position="82"/>
    </location>
</feature>